<dbReference type="EMBL" id="JAPQKT010000002">
    <property type="protein sequence ID" value="KAJ5240757.1"/>
    <property type="molecule type" value="Genomic_DNA"/>
</dbReference>
<sequence>MCDDRERRPQFGFCPDLDTDNGDYWTKDNHKYKKNAGTNKQPVYLIQQVGIFRPILKIFKILLHKSNQRREEMAKMNKNKNIQQQGFACGHPPYY</sequence>
<evidence type="ECO:0000313" key="1">
    <source>
        <dbReference type="EMBL" id="KAJ5240757.1"/>
    </source>
</evidence>
<reference evidence="1" key="2">
    <citation type="journal article" date="2023" name="IMA Fungus">
        <title>Comparative genomic study of the Penicillium genus elucidates a diverse pangenome and 15 lateral gene transfer events.</title>
        <authorList>
            <person name="Petersen C."/>
            <person name="Sorensen T."/>
            <person name="Nielsen M.R."/>
            <person name="Sondergaard T.E."/>
            <person name="Sorensen J.L."/>
            <person name="Fitzpatrick D.A."/>
            <person name="Frisvad J.C."/>
            <person name="Nielsen K.L."/>
        </authorList>
    </citation>
    <scope>NUCLEOTIDE SEQUENCE</scope>
    <source>
        <strain evidence="1">IBT 23319</strain>
    </source>
</reference>
<protein>
    <submittedName>
        <fullName evidence="1">Uncharacterized protein</fullName>
    </submittedName>
</protein>
<dbReference type="OrthoDB" id="4510750at2759"/>
<organism evidence="1 2">
    <name type="scientific">Penicillium citrinum</name>
    <dbReference type="NCBI Taxonomy" id="5077"/>
    <lineage>
        <taxon>Eukaryota</taxon>
        <taxon>Fungi</taxon>
        <taxon>Dikarya</taxon>
        <taxon>Ascomycota</taxon>
        <taxon>Pezizomycotina</taxon>
        <taxon>Eurotiomycetes</taxon>
        <taxon>Eurotiomycetidae</taxon>
        <taxon>Eurotiales</taxon>
        <taxon>Aspergillaceae</taxon>
        <taxon>Penicillium</taxon>
    </lineage>
</organism>
<proteinExistence type="predicted"/>
<evidence type="ECO:0000313" key="2">
    <source>
        <dbReference type="Proteomes" id="UP001147733"/>
    </source>
</evidence>
<reference evidence="1" key="1">
    <citation type="submission" date="2022-11" db="EMBL/GenBank/DDBJ databases">
        <authorList>
            <person name="Petersen C."/>
        </authorList>
    </citation>
    <scope>NUCLEOTIDE SEQUENCE</scope>
    <source>
        <strain evidence="1">IBT 23319</strain>
    </source>
</reference>
<gene>
    <name evidence="1" type="ORF">N7469_002348</name>
</gene>
<dbReference type="RefSeq" id="XP_056503762.1">
    <property type="nucleotide sequence ID" value="XM_056641268.1"/>
</dbReference>
<dbReference type="Proteomes" id="UP001147733">
    <property type="component" value="Unassembled WGS sequence"/>
</dbReference>
<name>A0A9W9TTL6_PENCI</name>
<dbReference type="GeneID" id="81380435"/>
<comment type="caution">
    <text evidence="1">The sequence shown here is derived from an EMBL/GenBank/DDBJ whole genome shotgun (WGS) entry which is preliminary data.</text>
</comment>
<dbReference type="AlphaFoldDB" id="A0A9W9TTL6"/>
<keyword evidence="2" id="KW-1185">Reference proteome</keyword>
<accession>A0A9W9TTL6</accession>